<feature type="transmembrane region" description="Helical" evidence="1">
    <location>
        <begin position="12"/>
        <end position="30"/>
    </location>
</feature>
<evidence type="ECO:0000313" key="4">
    <source>
        <dbReference type="Proteomes" id="UP000000442"/>
    </source>
</evidence>
<evidence type="ECO:0000256" key="1">
    <source>
        <dbReference type="SAM" id="Phobius"/>
    </source>
</evidence>
<dbReference type="InterPro" id="IPR052336">
    <property type="entry name" value="MlaD_Phospholipid_Transporter"/>
</dbReference>
<protein>
    <submittedName>
        <fullName evidence="3">ABC-type transport system involved in resitance to organic solvents, periplasmic substrate-binding protein</fullName>
    </submittedName>
</protein>
<keyword evidence="1" id="KW-0472">Membrane</keyword>
<evidence type="ECO:0000259" key="2">
    <source>
        <dbReference type="Pfam" id="PF02470"/>
    </source>
</evidence>
<keyword evidence="1" id="KW-0812">Transmembrane</keyword>
<gene>
    <name evidence="3" type="ordered locus">HRM2_24430</name>
</gene>
<dbReference type="PANTHER" id="PTHR33371:SF4">
    <property type="entry name" value="INTERMEMBRANE PHOSPHOLIPID TRANSPORT SYSTEM BINDING PROTEIN MLAD"/>
    <property type="match status" value="1"/>
</dbReference>
<dbReference type="RefSeq" id="WP_015904302.1">
    <property type="nucleotide sequence ID" value="NC_012108.1"/>
</dbReference>
<organism evidence="3 4">
    <name type="scientific">Desulforapulum autotrophicum (strain ATCC 43914 / DSM 3382 / VKM B-1955 / HRM2)</name>
    <name type="common">Desulfobacterium autotrophicum</name>
    <dbReference type="NCBI Taxonomy" id="177437"/>
    <lineage>
        <taxon>Bacteria</taxon>
        <taxon>Pseudomonadati</taxon>
        <taxon>Thermodesulfobacteriota</taxon>
        <taxon>Desulfobacteria</taxon>
        <taxon>Desulfobacterales</taxon>
        <taxon>Desulfobacteraceae</taxon>
        <taxon>Desulforapulum</taxon>
    </lineage>
</organism>
<dbReference type="KEGG" id="dat:HRM2_24430"/>
<dbReference type="OrthoDB" id="5372112at2"/>
<dbReference type="AlphaFoldDB" id="C0QFW9"/>
<dbReference type="EMBL" id="CP001087">
    <property type="protein sequence ID" value="ACN15537.1"/>
    <property type="molecule type" value="Genomic_DNA"/>
</dbReference>
<dbReference type="Proteomes" id="UP000000442">
    <property type="component" value="Chromosome"/>
</dbReference>
<dbReference type="InterPro" id="IPR003399">
    <property type="entry name" value="Mce/MlaD"/>
</dbReference>
<sequence>MKKFTHQYINQVTGAFILVALIILVAVLYVEGQSYHWFDRTVVYHLILPEEGSHGLKAGAVVMVLGTEAGEITDIKITPQDRMQARMILRHDFTRFIGTDSRVTIKRVLGMAGDAFVDISGRPGDPLAPEATIEAVVDRAVSDLVQETLEQIRNEILPAIQAIRLAAQGHTRLTARLEEPVLQTVATIGSIAAKIDTGTGMAHRVLTDKHMADDIQTLITHADDMAQGTTRAAGALQSAATQIGTSTRRLHDSLDLLPQTIQTADTTLRNIDQVSKNLIQVTASMSSTIEHIDDQVESLSSVIFQAQSTLGEIQRLAQAVQQHWLIRGYVKDDPSTEPISAREVMETP</sequence>
<keyword evidence="1" id="KW-1133">Transmembrane helix</keyword>
<evidence type="ECO:0000313" key="3">
    <source>
        <dbReference type="EMBL" id="ACN15537.1"/>
    </source>
</evidence>
<name>C0QFW9_DESAH</name>
<proteinExistence type="predicted"/>
<keyword evidence="4" id="KW-1185">Reference proteome</keyword>
<dbReference type="eggNOG" id="COG1463">
    <property type="taxonomic scope" value="Bacteria"/>
</dbReference>
<dbReference type="Pfam" id="PF02470">
    <property type="entry name" value="MlaD"/>
    <property type="match status" value="1"/>
</dbReference>
<dbReference type="HOGENOM" id="CLU_796259_0_0_7"/>
<dbReference type="STRING" id="177437.HRM2_24430"/>
<feature type="domain" description="Mce/MlaD" evidence="2">
    <location>
        <begin position="54"/>
        <end position="120"/>
    </location>
</feature>
<reference evidence="3 4" key="1">
    <citation type="journal article" date="2009" name="Environ. Microbiol.">
        <title>Genome sequence of Desulfobacterium autotrophicum HRM2, a marine sulfate reducer oxidizing organic carbon completely to carbon dioxide.</title>
        <authorList>
            <person name="Strittmatter A.W."/>
            <person name="Liesegang H."/>
            <person name="Rabus R."/>
            <person name="Decker I."/>
            <person name="Amann J."/>
            <person name="Andres S."/>
            <person name="Henne A."/>
            <person name="Fricke W.F."/>
            <person name="Martinez-Arias R."/>
            <person name="Bartels D."/>
            <person name="Goesmann A."/>
            <person name="Krause L."/>
            <person name="Puehler A."/>
            <person name="Klenk H.P."/>
            <person name="Richter M."/>
            <person name="Schuler M."/>
            <person name="Gloeckner F.O."/>
            <person name="Meyerdierks A."/>
            <person name="Gottschalk G."/>
            <person name="Amann R."/>
        </authorList>
    </citation>
    <scope>NUCLEOTIDE SEQUENCE [LARGE SCALE GENOMIC DNA]</scope>
    <source>
        <strain evidence="4">ATCC 43914 / DSM 3382 / HRM2</strain>
    </source>
</reference>
<accession>C0QFW9</accession>
<dbReference type="PANTHER" id="PTHR33371">
    <property type="entry name" value="INTERMEMBRANE PHOSPHOLIPID TRANSPORT SYSTEM BINDING PROTEIN MLAD-RELATED"/>
    <property type="match status" value="1"/>
</dbReference>